<dbReference type="GeneTree" id="ENSGT00390000013106"/>
<evidence type="ECO:0000313" key="7">
    <source>
        <dbReference type="Ensembl" id="ENSPMAP00000008297.1"/>
    </source>
</evidence>
<dbReference type="GO" id="GO:0005634">
    <property type="term" value="C:nucleus"/>
    <property type="evidence" value="ECO:0007669"/>
    <property type="project" value="UniProtKB-SubCell"/>
</dbReference>
<feature type="region of interest" description="Disordered" evidence="4">
    <location>
        <begin position="1075"/>
        <end position="1104"/>
    </location>
</feature>
<proteinExistence type="inferred from homology"/>
<dbReference type="InterPro" id="IPR052087">
    <property type="entry name" value="RRP12"/>
</dbReference>
<dbReference type="SUPFAM" id="SSF48371">
    <property type="entry name" value="ARM repeat"/>
    <property type="match status" value="1"/>
</dbReference>
<feature type="compositionally biased region" description="Basic residues" evidence="4">
    <location>
        <begin position="1284"/>
        <end position="1302"/>
    </location>
</feature>
<dbReference type="PANTHER" id="PTHR48287:SF1">
    <property type="entry name" value="ARM REPEAT SUPERFAMILY PROTEIN"/>
    <property type="match status" value="1"/>
</dbReference>
<feature type="region of interest" description="Disordered" evidence="4">
    <location>
        <begin position="832"/>
        <end position="863"/>
    </location>
</feature>
<keyword evidence="3" id="KW-0539">Nucleus</keyword>
<dbReference type="STRING" id="7757.ENSPMAP00000008297"/>
<dbReference type="Gene3D" id="1.25.10.10">
    <property type="entry name" value="Leucine-rich Repeat Variant"/>
    <property type="match status" value="1"/>
</dbReference>
<organism evidence="7">
    <name type="scientific">Petromyzon marinus</name>
    <name type="common">Sea lamprey</name>
    <dbReference type="NCBI Taxonomy" id="7757"/>
    <lineage>
        <taxon>Eukaryota</taxon>
        <taxon>Metazoa</taxon>
        <taxon>Chordata</taxon>
        <taxon>Craniata</taxon>
        <taxon>Vertebrata</taxon>
        <taxon>Cyclostomata</taxon>
        <taxon>Hyperoartia</taxon>
        <taxon>Petromyzontiformes</taxon>
        <taxon>Petromyzontidae</taxon>
        <taxon>Petromyzon</taxon>
    </lineage>
</organism>
<reference evidence="7" key="2">
    <citation type="submission" date="2025-09" db="UniProtKB">
        <authorList>
            <consortium name="Ensembl"/>
        </authorList>
    </citation>
    <scope>IDENTIFICATION</scope>
</reference>
<comment type="similarity">
    <text evidence="2">Belongs to the RRP12 family.</text>
</comment>
<protein>
    <submittedName>
        <fullName evidence="7">Ribosomal RNA processing 12 homolog</fullName>
    </submittedName>
</protein>
<feature type="domain" description="RRP12 HEAT" evidence="5">
    <location>
        <begin position="427"/>
        <end position="701"/>
    </location>
</feature>
<feature type="region of interest" description="Disordered" evidence="4">
    <location>
        <begin position="1150"/>
        <end position="1302"/>
    </location>
</feature>
<dbReference type="Pfam" id="PF08161">
    <property type="entry name" value="RRP12_HEAT"/>
    <property type="match status" value="1"/>
</dbReference>
<feature type="region of interest" description="Disordered" evidence="4">
    <location>
        <begin position="62"/>
        <end position="87"/>
    </location>
</feature>
<feature type="domain" description="RRP12 N-terminal HEAT" evidence="6">
    <location>
        <begin position="110"/>
        <end position="357"/>
    </location>
</feature>
<evidence type="ECO:0000256" key="3">
    <source>
        <dbReference type="ARBA" id="ARBA00023242"/>
    </source>
</evidence>
<dbReference type="InterPro" id="IPR057860">
    <property type="entry name" value="HEAT_RRP12_N"/>
</dbReference>
<evidence type="ECO:0000256" key="4">
    <source>
        <dbReference type="SAM" id="MobiDB-lite"/>
    </source>
</evidence>
<dbReference type="PANTHER" id="PTHR48287">
    <property type="entry name" value="ARM REPEAT SUPERFAMILY PROTEIN"/>
    <property type="match status" value="1"/>
</dbReference>
<sequence length="1302" mass="142468">MARHGKLKAGVSSKVPRWKKGQSSSSNPATSRHRDAARSRFYGRSKGKSDLTVASLRLHDDIQSDPTTSAGPASERTPTVGPAQDAASERTAGTFLSGLSDITNATFGRVQRYWQSSSAAHKEICAVLAAVTEVIRSKGGTETETEYFAAFMTALETIESEESLAAVAYLLNMVIKRVPSSVLKKKFSDISKVFVDLMSTHTNSATSTVLRWILSCTAVLLRKQDLSVWADASTMNTFHALLSFATHTKPKVRRAGQQAVSAVIRGSEFMFADEAPPHHPAAPSTAKFCVREIEENGGTGDATATLHVLGLLKEVVPCLPTQSLKACCESVLRMLALGHVLVTARGMQALHALFAAQPKQHTLPAELNAQLITALYDYLPSMNDVQPMLAWLAVMESAHVNLARLNGKLCLSHLPQLVNSSMNCMLSDRSEVAVAAAQAIKTVLEKCVAPQVEDLGVLLKGAAPGQNTPVLKMFRAVEDGLKYRYHAAWKLVLQLLQTFFRVLGRQCHPIMSKCLVTLGELRASGHFAHVSELDEAIGAAVESMGPCVLLQALPLGITGTEETPDLSHSWLLPVMRDHIRNTEIHFFTSYFLPLAATFKSRALELRSTGKNLQAKLFDTLQWQVWSLLPGFFTNPVDLVPAFRGVARVLGTALTERPDLRMLVCQALRTLVGKGCSSDDERAEVGRFSKNFLPIFFNIYTEGDSSQGAPDGARLAVLETVKSFLSITDEQLICSFFEKASDKFQNPQTEHAVRLLVMDLVVVMTPFVDEAHLANIYATVLPHLQSRDVGMQKKAYRVVQEACAGERPACQNFVLGHLASLQEALLTSLRSTASPAKRVPPPAHDTALSSASRVLPGDGSSATTASSEKSVLCASQLSPWAIFLYFLNSGFTHCRQCLGNASLGVAQCRTLPYLGFLLTRGAFRWGRASIQHVYFKTNARQPSVLVNVQSMFIRMVSQTFPHPVKHVVGHNRRSQTAVAPTVPGKTDLRTTRCVCLCTLQPRLKCLALVVKQLSADREDFLTAIIPEHLNTLLLMLLNSNCKTWESLTIVSVRKFLEPCSIKETCQSTAPCVDQLLADSDSEPEGGKGEESAGRGGKKAPKAAKAWLQEGEGDEPLDFLDPSVAQRVLATKPEQNQRSHVKHDFKFSSDGRLIIRDEEEEEEKMKKKKRGQGMDEDEELADMMAEVGMRKNSSNRKRKLAAKDDDGDDGADEPRYKAGGSGIHRAVRGKKEAPGFGAAYKSKRAAGDVKRKGKPDPYAYVPLDKGQLNRRKRAKMQGQFKGLVKATKKGAAKGKRQNTRNKKH</sequence>
<reference evidence="7" key="1">
    <citation type="submission" date="2025-08" db="UniProtKB">
        <authorList>
            <consortium name="Ensembl"/>
        </authorList>
    </citation>
    <scope>IDENTIFICATION</scope>
</reference>
<feature type="region of interest" description="Disordered" evidence="4">
    <location>
        <begin position="1"/>
        <end position="49"/>
    </location>
</feature>
<dbReference type="OMA" id="PDQMKHR"/>
<dbReference type="InterPro" id="IPR011989">
    <property type="entry name" value="ARM-like"/>
</dbReference>
<feature type="compositionally biased region" description="Polar residues" evidence="4">
    <location>
        <begin position="21"/>
        <end position="30"/>
    </location>
</feature>
<evidence type="ECO:0000259" key="6">
    <source>
        <dbReference type="Pfam" id="PF25772"/>
    </source>
</evidence>
<dbReference type="Pfam" id="PF25772">
    <property type="entry name" value="HEAT_RRP12_N"/>
    <property type="match status" value="1"/>
</dbReference>
<name>S4RSV7_PETMA</name>
<dbReference type="HOGENOM" id="CLU_003753_0_1_1"/>
<accession>S4RSV7</accession>
<evidence type="ECO:0000259" key="5">
    <source>
        <dbReference type="Pfam" id="PF08161"/>
    </source>
</evidence>
<dbReference type="InterPro" id="IPR012978">
    <property type="entry name" value="HEAT_RRP12"/>
</dbReference>
<comment type="subcellular location">
    <subcellularLocation>
        <location evidence="1">Nucleus</location>
    </subcellularLocation>
</comment>
<evidence type="ECO:0000256" key="2">
    <source>
        <dbReference type="ARBA" id="ARBA00007690"/>
    </source>
</evidence>
<dbReference type="Ensembl" id="ENSPMAT00000008335.1">
    <property type="protein sequence ID" value="ENSPMAP00000008297.1"/>
    <property type="gene ID" value="ENSPMAG00000007493.1"/>
</dbReference>
<dbReference type="InterPro" id="IPR016024">
    <property type="entry name" value="ARM-type_fold"/>
</dbReference>
<evidence type="ECO:0000256" key="1">
    <source>
        <dbReference type="ARBA" id="ARBA00004123"/>
    </source>
</evidence>